<dbReference type="OrthoDB" id="10258312at2759"/>
<evidence type="ECO:0000256" key="1">
    <source>
        <dbReference type="SAM" id="Coils"/>
    </source>
</evidence>
<dbReference type="VEuPathDB" id="TriTrypDB:BCY84_00535"/>
<reference evidence="3 4" key="1">
    <citation type="journal article" date="2018" name="Microb. Genom.">
        <title>Expanding an expanded genome: long-read sequencing of Trypanosoma cruzi.</title>
        <authorList>
            <person name="Berna L."/>
            <person name="Rodriguez M."/>
            <person name="Chiribao M.L."/>
            <person name="Parodi-Talice A."/>
            <person name="Pita S."/>
            <person name="Rijo G."/>
            <person name="Alvarez-Valin F."/>
            <person name="Robello C."/>
        </authorList>
    </citation>
    <scope>NUCLEOTIDE SEQUENCE [LARGE SCALE GENOMIC DNA]</scope>
    <source>
        <strain evidence="3 4">Dm28c</strain>
    </source>
</reference>
<dbReference type="VEuPathDB" id="TriTrypDB:TcG_02548"/>
<sequence>MTSGVVSSTSIGDPYKEEIAQLRALLAEGGLDKDVLEGRYLNQLRRARQLGVQLEAEKTHTRRLTAQLAALQAKVQGLGDGKGSEPSKGRVRQSEGVGGAGGQSEDQQSSVAALKERLERVYVQLSDGKVQLEEYKRESQRMRKILQQEIGGTAEELEALLKNTTESRGGWRGRAQQIVLLKGKVKELERSLTAAAAAVNASAKLDGEDSSVGAVPALVQGGRGKPSAPTEATTALTSRNRDLDDVARERVAEVQSRRLLQLRELQEELDKRTAELEAQKRRVEAAQARHVNLEADNHTLREYLQSVLTKTENDNALIDAYKEERDELQQALRTARIKLQEWEVWEGEGPARGRGKEELKNRKGHGGASCGPKEGALNTDTAVALAGADAAIEINRLKIENEELRHRLACHEANDSRRGAGSGSGSVRSSPNSAGRSRGENDSEALVLHWLRTVAPSSPSAEEPSETWQARVAEVLRRAHAAVFLLEKQREEDGGRLTKCYENIQRLQQEQIRRDGNPAQRRKGLRKSGSGDDDDNNDEASMLANVVLQENRALKKRLKVLQELMEKERVAYESLRIASSGLFPGDVALPVGHTTAVAVVGNDGEEKGGGGVGGGAKVTAAAYQQLKAQYEELRCMFNTLQKERLRHGDA</sequence>
<feature type="compositionally biased region" description="Low complexity" evidence="2">
    <location>
        <begin position="425"/>
        <end position="435"/>
    </location>
</feature>
<feature type="coiled-coil region" evidence="1">
    <location>
        <begin position="544"/>
        <end position="571"/>
    </location>
</feature>
<keyword evidence="1" id="KW-0175">Coiled coil</keyword>
<protein>
    <recommendedName>
        <fullName evidence="5">Coiled-coil domain-containing protein 13</fullName>
    </recommendedName>
</protein>
<feature type="region of interest" description="Disordered" evidence="2">
    <location>
        <begin position="509"/>
        <end position="538"/>
    </location>
</feature>
<name>A0A2V2V0M6_TRYCR</name>
<dbReference type="VEuPathDB" id="TriTrypDB:TcBrA4_0117080"/>
<dbReference type="Proteomes" id="UP000246121">
    <property type="component" value="Unassembled WGS sequence"/>
</dbReference>
<gene>
    <name evidence="3" type="ORF">C4B63_53g154</name>
</gene>
<feature type="region of interest" description="Disordered" evidence="2">
    <location>
        <begin position="77"/>
        <end position="110"/>
    </location>
</feature>
<evidence type="ECO:0000256" key="2">
    <source>
        <dbReference type="SAM" id="MobiDB-lite"/>
    </source>
</evidence>
<dbReference type="VEuPathDB" id="TriTrypDB:C4B63_53g154"/>
<dbReference type="VEuPathDB" id="TriTrypDB:C3747_197g52"/>
<evidence type="ECO:0008006" key="5">
    <source>
        <dbReference type="Google" id="ProtNLM"/>
    </source>
</evidence>
<dbReference type="VEuPathDB" id="TriTrypDB:TCSYLVIO_002447"/>
<dbReference type="InterPro" id="IPR038929">
    <property type="entry name" value="CCDC13"/>
</dbReference>
<feature type="compositionally biased region" description="Basic and acidic residues" evidence="2">
    <location>
        <begin position="349"/>
        <end position="361"/>
    </location>
</feature>
<dbReference type="VEuPathDB" id="TriTrypDB:Tc_MARK_6872"/>
<dbReference type="PANTHER" id="PTHR31935:SF1">
    <property type="entry name" value="COILED-COIL DOMAIN-CONTAINING PROTEIN 13"/>
    <property type="match status" value="1"/>
</dbReference>
<dbReference type="EMBL" id="PRFA01000053">
    <property type="protein sequence ID" value="PWU90147.1"/>
    <property type="molecule type" value="Genomic_DNA"/>
</dbReference>
<organism evidence="3 4">
    <name type="scientific">Trypanosoma cruzi</name>
    <dbReference type="NCBI Taxonomy" id="5693"/>
    <lineage>
        <taxon>Eukaryota</taxon>
        <taxon>Discoba</taxon>
        <taxon>Euglenozoa</taxon>
        <taxon>Kinetoplastea</taxon>
        <taxon>Metakinetoplastina</taxon>
        <taxon>Trypanosomatida</taxon>
        <taxon>Trypanosomatidae</taxon>
        <taxon>Trypanosoma</taxon>
        <taxon>Schizotrypanum</taxon>
    </lineage>
</organism>
<dbReference type="VEuPathDB" id="TriTrypDB:TcCL_Unassigned01865"/>
<dbReference type="AlphaFoldDB" id="A0A2V2V0M6"/>
<accession>A0A2V2V0M6</accession>
<evidence type="ECO:0000313" key="3">
    <source>
        <dbReference type="EMBL" id="PWU90147.1"/>
    </source>
</evidence>
<dbReference type="PANTHER" id="PTHR31935">
    <property type="entry name" value="COILED-COIL DOMAIN-CONTAINING PROTEIN 13"/>
    <property type="match status" value="1"/>
</dbReference>
<dbReference type="VEuPathDB" id="TriTrypDB:TCDM_08829"/>
<comment type="caution">
    <text evidence="3">The sequence shown here is derived from an EMBL/GenBank/DDBJ whole genome shotgun (WGS) entry which is preliminary data.</text>
</comment>
<feature type="coiled-coil region" evidence="1">
    <location>
        <begin position="129"/>
        <end position="163"/>
    </location>
</feature>
<evidence type="ECO:0000313" key="4">
    <source>
        <dbReference type="Proteomes" id="UP000246121"/>
    </source>
</evidence>
<feature type="region of interest" description="Disordered" evidence="2">
    <location>
        <begin position="412"/>
        <end position="442"/>
    </location>
</feature>
<feature type="coiled-coil region" evidence="1">
    <location>
        <begin position="259"/>
        <end position="341"/>
    </location>
</feature>
<feature type="region of interest" description="Disordered" evidence="2">
    <location>
        <begin position="349"/>
        <end position="375"/>
    </location>
</feature>
<dbReference type="VEuPathDB" id="TriTrypDB:ECC02_006198"/>
<proteinExistence type="predicted"/>
<dbReference type="VEuPathDB" id="TriTrypDB:TcCLB.503459.29"/>